<dbReference type="RefSeq" id="WP_015903157.1">
    <property type="nucleotide sequence ID" value="NC_012108.1"/>
</dbReference>
<dbReference type="Proteomes" id="UP000000442">
    <property type="component" value="Chromosome"/>
</dbReference>
<dbReference type="eggNOG" id="COG4392">
    <property type="taxonomic scope" value="Bacteria"/>
</dbReference>
<keyword evidence="3" id="KW-1185">Reference proteome</keyword>
<dbReference type="EMBL" id="CP001087">
    <property type="protein sequence ID" value="ACN14370.1"/>
    <property type="molecule type" value="Genomic_DNA"/>
</dbReference>
<evidence type="ECO:0000313" key="2">
    <source>
        <dbReference type="EMBL" id="ACN14370.1"/>
    </source>
</evidence>
<feature type="transmembrane region" description="Helical" evidence="1">
    <location>
        <begin position="44"/>
        <end position="62"/>
    </location>
</feature>
<sequence length="115" mass="12412">MFDPGIGLSEVYMVAGMALVTFGIRYIMFPLSGRFRFPNLFARGLRYVPPVVLSAIIVPSVLMPDGQALNLKLSNPYLIGALAACVIGGLFKNLLLTIVVSMAVFLGVQWCFALG</sequence>
<dbReference type="HOGENOM" id="CLU_157896_1_2_7"/>
<dbReference type="OrthoDB" id="515103at2"/>
<keyword evidence="1" id="KW-0812">Transmembrane</keyword>
<dbReference type="Pfam" id="PF05437">
    <property type="entry name" value="AzlD"/>
    <property type="match status" value="1"/>
</dbReference>
<dbReference type="STRING" id="177437.HRM2_12580"/>
<dbReference type="KEGG" id="dat:HRM2_12580"/>
<reference evidence="2 3" key="1">
    <citation type="journal article" date="2009" name="Environ. Microbiol.">
        <title>Genome sequence of Desulfobacterium autotrophicum HRM2, a marine sulfate reducer oxidizing organic carbon completely to carbon dioxide.</title>
        <authorList>
            <person name="Strittmatter A.W."/>
            <person name="Liesegang H."/>
            <person name="Rabus R."/>
            <person name="Decker I."/>
            <person name="Amann J."/>
            <person name="Andres S."/>
            <person name="Henne A."/>
            <person name="Fricke W.F."/>
            <person name="Martinez-Arias R."/>
            <person name="Bartels D."/>
            <person name="Goesmann A."/>
            <person name="Krause L."/>
            <person name="Puehler A."/>
            <person name="Klenk H.P."/>
            <person name="Richter M."/>
            <person name="Schuler M."/>
            <person name="Gloeckner F.O."/>
            <person name="Meyerdierks A."/>
            <person name="Gottschalk G."/>
            <person name="Amann R."/>
        </authorList>
    </citation>
    <scope>NUCLEOTIDE SEQUENCE [LARGE SCALE GENOMIC DNA]</scope>
    <source>
        <strain evidence="3">ATCC 43914 / DSM 3382 / HRM2</strain>
    </source>
</reference>
<accession>C0Q8N0</accession>
<evidence type="ECO:0008006" key="4">
    <source>
        <dbReference type="Google" id="ProtNLM"/>
    </source>
</evidence>
<keyword evidence="1" id="KW-0472">Membrane</keyword>
<name>C0Q8N0_DESAH</name>
<evidence type="ECO:0000256" key="1">
    <source>
        <dbReference type="SAM" id="Phobius"/>
    </source>
</evidence>
<feature type="transmembrane region" description="Helical" evidence="1">
    <location>
        <begin position="12"/>
        <end position="32"/>
    </location>
</feature>
<dbReference type="AlphaFoldDB" id="C0Q8N0"/>
<organism evidence="2 3">
    <name type="scientific">Desulforapulum autotrophicum (strain ATCC 43914 / DSM 3382 / VKM B-1955 / HRM2)</name>
    <name type="common">Desulfobacterium autotrophicum</name>
    <dbReference type="NCBI Taxonomy" id="177437"/>
    <lineage>
        <taxon>Bacteria</taxon>
        <taxon>Pseudomonadati</taxon>
        <taxon>Thermodesulfobacteriota</taxon>
        <taxon>Desulfobacteria</taxon>
        <taxon>Desulfobacterales</taxon>
        <taxon>Desulfobacteraceae</taxon>
        <taxon>Desulforapulum</taxon>
    </lineage>
</organism>
<feature type="transmembrane region" description="Helical" evidence="1">
    <location>
        <begin position="77"/>
        <end position="108"/>
    </location>
</feature>
<keyword evidence="1" id="KW-1133">Transmembrane helix</keyword>
<evidence type="ECO:0000313" key="3">
    <source>
        <dbReference type="Proteomes" id="UP000000442"/>
    </source>
</evidence>
<dbReference type="InterPro" id="IPR008407">
    <property type="entry name" value="Brnchd-chn_aa_trnsp_AzlD"/>
</dbReference>
<gene>
    <name evidence="2" type="ordered locus">HRM2_12580</name>
</gene>
<proteinExistence type="predicted"/>
<protein>
    <recommendedName>
        <fullName evidence="4">AzlD domain-containing protein</fullName>
    </recommendedName>
</protein>